<sequence>MKAVFALLLGGIGGYIATCFKYDPTLLGVYSICFGYLLGRLTNGDL</sequence>
<dbReference type="Proteomes" id="UP001217333">
    <property type="component" value="Segment"/>
</dbReference>
<accession>A0AAE9YFE9</accession>
<organism evidence="1 2">
    <name type="scientific">Salmonella phage GSW6</name>
    <dbReference type="NCBI Taxonomy" id="3025422"/>
    <lineage>
        <taxon>Viruses</taxon>
        <taxon>Duplodnaviria</taxon>
        <taxon>Heunggongvirae</taxon>
        <taxon>Uroviricota</taxon>
        <taxon>Caudoviricetes</taxon>
        <taxon>Demerecviridae</taxon>
        <taxon>Markadamsvirinae</taxon>
        <taxon>Epseptimavirus</taxon>
        <taxon>Epseptimavirus GSW6</taxon>
    </lineage>
</organism>
<evidence type="ECO:0000313" key="1">
    <source>
        <dbReference type="EMBL" id="WCX68703.1"/>
    </source>
</evidence>
<keyword evidence="2" id="KW-1185">Reference proteome</keyword>
<name>A0AAE9YFE9_9CAUD</name>
<proteinExistence type="predicted"/>
<evidence type="ECO:0000313" key="2">
    <source>
        <dbReference type="Proteomes" id="UP001217333"/>
    </source>
</evidence>
<reference evidence="1" key="1">
    <citation type="submission" date="2023-01" db="EMBL/GenBank/DDBJ databases">
        <authorList>
            <person name="Bringhurst R.M."/>
            <person name="Homer T.E."/>
        </authorList>
    </citation>
    <scope>NUCLEOTIDE SEQUENCE</scope>
</reference>
<dbReference type="EMBL" id="OQ362005">
    <property type="protein sequence ID" value="WCX68703.1"/>
    <property type="molecule type" value="Genomic_DNA"/>
</dbReference>
<dbReference type="RefSeq" id="YP_012772450.1">
    <property type="nucleotide sequence ID" value="NC_111398.1"/>
</dbReference>
<protein>
    <submittedName>
        <fullName evidence="1">Uncharacterized protein</fullName>
    </submittedName>
</protein>